<sequence>MQMCRKGSRGLVDGKLNMSQQYALEAKRANCILGGIRYSIDNWSKGLFNYIQHWYSLISSTFWAPECKKDIKILECVQRRTTRMVKGLEGMIYEERLRILSMFSLEKRRLRGHFIAVYNFLMRRSREGGADLFSLVSGDRRQVNGLQLHHWKFRLDSRKKFFIESVVKHWNKLPRKVVMVPSSSLFEKHLGNALSHMVLAHLNKLVKHKFMGPDGMHPQLLSKLLNVITRALLIILERSWQLGEVPKGWKKANITPFFKKGRNTRRKIQGMIGKSASLCSLGRHMEGHEGDGDLSVQIYEGQVTLNQPDGSYDEVTGSVCEGRGMDVLYFSFSKAEHT</sequence>
<reference evidence="1 2" key="1">
    <citation type="journal article" date="2023" name="J. Hered.">
        <title>Chromosome-level genome of the wood stork (Mycteria americana) provides insight into avian chromosome evolution.</title>
        <authorList>
            <person name="Flamio R. Jr."/>
            <person name="Ramstad K.M."/>
        </authorList>
    </citation>
    <scope>NUCLEOTIDE SEQUENCE [LARGE SCALE GENOMIC DNA]</scope>
    <source>
        <strain evidence="1">JAX WOST 10</strain>
    </source>
</reference>
<dbReference type="PANTHER" id="PTHR33332">
    <property type="entry name" value="REVERSE TRANSCRIPTASE DOMAIN-CONTAINING PROTEIN"/>
    <property type="match status" value="1"/>
</dbReference>
<dbReference type="EMBL" id="JAUNZN010000001">
    <property type="protein sequence ID" value="KAK4828790.1"/>
    <property type="molecule type" value="Genomic_DNA"/>
</dbReference>
<proteinExistence type="predicted"/>
<comment type="caution">
    <text evidence="1">The sequence shown here is derived from an EMBL/GenBank/DDBJ whole genome shotgun (WGS) entry which is preliminary data.</text>
</comment>
<evidence type="ECO:0000313" key="1">
    <source>
        <dbReference type="EMBL" id="KAK4828790.1"/>
    </source>
</evidence>
<gene>
    <name evidence="1" type="ORF">QYF61_000847</name>
</gene>
<evidence type="ECO:0000313" key="2">
    <source>
        <dbReference type="Proteomes" id="UP001333110"/>
    </source>
</evidence>
<keyword evidence="2" id="KW-1185">Reference proteome</keyword>
<organism evidence="1 2">
    <name type="scientific">Mycteria americana</name>
    <name type="common">Wood stork</name>
    <dbReference type="NCBI Taxonomy" id="33587"/>
    <lineage>
        <taxon>Eukaryota</taxon>
        <taxon>Metazoa</taxon>
        <taxon>Chordata</taxon>
        <taxon>Craniata</taxon>
        <taxon>Vertebrata</taxon>
        <taxon>Euteleostomi</taxon>
        <taxon>Archelosauria</taxon>
        <taxon>Archosauria</taxon>
        <taxon>Dinosauria</taxon>
        <taxon>Saurischia</taxon>
        <taxon>Theropoda</taxon>
        <taxon>Coelurosauria</taxon>
        <taxon>Aves</taxon>
        <taxon>Neognathae</taxon>
        <taxon>Neoaves</taxon>
        <taxon>Aequornithes</taxon>
        <taxon>Ciconiiformes</taxon>
        <taxon>Ciconiidae</taxon>
        <taxon>Mycteria</taxon>
    </lineage>
</organism>
<accession>A0AAN7PD01</accession>
<dbReference type="AlphaFoldDB" id="A0AAN7PD01"/>
<name>A0AAN7PD01_MYCAM</name>
<protein>
    <submittedName>
        <fullName evidence="1">Uncharacterized protein</fullName>
    </submittedName>
</protein>
<dbReference type="Proteomes" id="UP001333110">
    <property type="component" value="Unassembled WGS sequence"/>
</dbReference>